<proteinExistence type="predicted"/>
<evidence type="ECO:0000313" key="1">
    <source>
        <dbReference type="EMBL" id="SNS63753.1"/>
    </source>
</evidence>
<keyword evidence="2" id="KW-1185">Reference proteome</keyword>
<gene>
    <name evidence="1" type="ORF">SAMN06265795_104237</name>
</gene>
<accession>A0A239G5M6</accession>
<protein>
    <submittedName>
        <fullName evidence="1">Uncharacterized protein</fullName>
    </submittedName>
</protein>
<organism evidence="1 2">
    <name type="scientific">Noviherbaspirillum humi</name>
    <dbReference type="NCBI Taxonomy" id="1688639"/>
    <lineage>
        <taxon>Bacteria</taxon>
        <taxon>Pseudomonadati</taxon>
        <taxon>Pseudomonadota</taxon>
        <taxon>Betaproteobacteria</taxon>
        <taxon>Burkholderiales</taxon>
        <taxon>Oxalobacteraceae</taxon>
        <taxon>Noviherbaspirillum</taxon>
    </lineage>
</organism>
<dbReference type="EMBL" id="FZOT01000004">
    <property type="protein sequence ID" value="SNS63753.1"/>
    <property type="molecule type" value="Genomic_DNA"/>
</dbReference>
<reference evidence="1 2" key="1">
    <citation type="submission" date="2017-06" db="EMBL/GenBank/DDBJ databases">
        <authorList>
            <person name="Kim H.J."/>
            <person name="Triplett B.A."/>
        </authorList>
    </citation>
    <scope>NUCLEOTIDE SEQUENCE [LARGE SCALE GENOMIC DNA]</scope>
    <source>
        <strain evidence="1 2">U15</strain>
    </source>
</reference>
<dbReference type="Proteomes" id="UP000198284">
    <property type="component" value="Unassembled WGS sequence"/>
</dbReference>
<evidence type="ECO:0000313" key="2">
    <source>
        <dbReference type="Proteomes" id="UP000198284"/>
    </source>
</evidence>
<sequence>MNILLTPQFHRPIARSGDRLIWVACPRPPTVVAAKAAHYRAWQAEERERLQAAGEAVLLVPISH</sequence>
<dbReference type="RefSeq" id="WP_089399069.1">
    <property type="nucleotide sequence ID" value="NZ_FZOT01000004.1"/>
</dbReference>
<dbReference type="AlphaFoldDB" id="A0A239G5M6"/>
<dbReference type="OrthoDB" id="8780482at2"/>
<name>A0A239G5M6_9BURK</name>